<feature type="compositionally biased region" description="Low complexity" evidence="1">
    <location>
        <begin position="29"/>
        <end position="44"/>
    </location>
</feature>
<sequence length="102" mass="10736">MATAAMAMEVHSFVFSAHSCHAPFTPRNSSSSSSSSSSCGSYSSGFVASSKLALKQSEFHRRQREFVVSSTSRASAVGSGKQSGGVRSQAQVTQREVGKVKK</sequence>
<feature type="region of interest" description="Disordered" evidence="1">
    <location>
        <begin position="24"/>
        <end position="44"/>
    </location>
</feature>
<organism evidence="2 3">
    <name type="scientific">Sphagnum jensenii</name>
    <dbReference type="NCBI Taxonomy" id="128206"/>
    <lineage>
        <taxon>Eukaryota</taxon>
        <taxon>Viridiplantae</taxon>
        <taxon>Streptophyta</taxon>
        <taxon>Embryophyta</taxon>
        <taxon>Bryophyta</taxon>
        <taxon>Sphagnophytina</taxon>
        <taxon>Sphagnopsida</taxon>
        <taxon>Sphagnales</taxon>
        <taxon>Sphagnaceae</taxon>
        <taxon>Sphagnum</taxon>
    </lineage>
</organism>
<reference evidence="2" key="1">
    <citation type="submission" date="2024-02" db="EMBL/GenBank/DDBJ databases">
        <authorList>
            <consortium name="ELIXIR-Norway"/>
            <consortium name="Elixir Norway"/>
        </authorList>
    </citation>
    <scope>NUCLEOTIDE SEQUENCE</scope>
</reference>
<accession>A0ABP0XA13</accession>
<dbReference type="Proteomes" id="UP001497444">
    <property type="component" value="Chromosome 6"/>
</dbReference>
<keyword evidence="3" id="KW-1185">Reference proteome</keyword>
<evidence type="ECO:0000256" key="1">
    <source>
        <dbReference type="SAM" id="MobiDB-lite"/>
    </source>
</evidence>
<feature type="compositionally biased region" description="Polar residues" evidence="1">
    <location>
        <begin position="85"/>
        <end position="94"/>
    </location>
</feature>
<protein>
    <submittedName>
        <fullName evidence="2">Uncharacterized protein</fullName>
    </submittedName>
</protein>
<evidence type="ECO:0000313" key="2">
    <source>
        <dbReference type="EMBL" id="CAK9275280.1"/>
    </source>
</evidence>
<name>A0ABP0XA13_9BRYO</name>
<dbReference type="EMBL" id="OZ020101">
    <property type="protein sequence ID" value="CAK9275280.1"/>
    <property type="molecule type" value="Genomic_DNA"/>
</dbReference>
<proteinExistence type="predicted"/>
<evidence type="ECO:0000313" key="3">
    <source>
        <dbReference type="Proteomes" id="UP001497444"/>
    </source>
</evidence>
<feature type="region of interest" description="Disordered" evidence="1">
    <location>
        <begin position="63"/>
        <end position="102"/>
    </location>
</feature>
<gene>
    <name evidence="2" type="ORF">CSSPJE1EN1_LOCUS20758</name>
</gene>